<dbReference type="GO" id="GO:0016740">
    <property type="term" value="F:transferase activity"/>
    <property type="evidence" value="ECO:0007669"/>
    <property type="project" value="UniProtKB-KW"/>
</dbReference>
<keyword evidence="1" id="KW-0808">Transferase</keyword>
<proteinExistence type="predicted"/>
<dbReference type="SUPFAM" id="SSF53756">
    <property type="entry name" value="UDP-Glycosyltransferase/glycogen phosphorylase"/>
    <property type="match status" value="1"/>
</dbReference>
<keyword evidence="2" id="KW-1185">Reference proteome</keyword>
<dbReference type="Pfam" id="PF13692">
    <property type="entry name" value="Glyco_trans_1_4"/>
    <property type="match status" value="1"/>
</dbReference>
<evidence type="ECO:0000313" key="1">
    <source>
        <dbReference type="EMBL" id="SFI93730.1"/>
    </source>
</evidence>
<dbReference type="Gene3D" id="3.40.50.2000">
    <property type="entry name" value="Glycogen Phosphorylase B"/>
    <property type="match status" value="1"/>
</dbReference>
<dbReference type="EMBL" id="FORQ01000002">
    <property type="protein sequence ID" value="SFI93730.1"/>
    <property type="molecule type" value="Genomic_DNA"/>
</dbReference>
<dbReference type="AlphaFoldDB" id="A0A1I3MA78"/>
<evidence type="ECO:0000313" key="2">
    <source>
        <dbReference type="Proteomes" id="UP000242560"/>
    </source>
</evidence>
<organism evidence="1 2">
    <name type="scientific">Kaistella treverensis</name>
    <dbReference type="NCBI Taxonomy" id="631455"/>
    <lineage>
        <taxon>Bacteria</taxon>
        <taxon>Pseudomonadati</taxon>
        <taxon>Bacteroidota</taxon>
        <taxon>Flavobacteriia</taxon>
        <taxon>Flavobacteriales</taxon>
        <taxon>Weeksellaceae</taxon>
        <taxon>Chryseobacterium group</taxon>
        <taxon>Kaistella</taxon>
    </lineage>
</organism>
<name>A0A1I3MA78_9FLAO</name>
<sequence>MKKKILFEVDIKDWAFYFMVKSWSLKLSDEYDCYYVCNDAYRVKNLSQTNAFKMFTLNLISNIRFRFYRLFSTQNNKVQVIHSSGNYSFPKYTKPFVTPFIDESKRLEILNFDYVISMAYFFQYIAEIPFTGRKNLVGIFNDCFPHLGPEHDIKTKTDVNSLSRAEFFDKYLKHYDFLLLANDNLIRAYSDYTDHLEFALGIYKEECFGQIKTKSEVFTLGWTGNPNRPVKGFFEIIEPAVKKVLETGRNIRLKTSFDASYDEMIDFYNDVDLAVIASSGDGAPTMFCEASLSNIPSISTFIGLPSMVIQDGINGMFINRDIDEMAQAIIYLHDNQDILYNYAKRIKKDYLDLMSNEKNILKIRKVLHKLNEKS</sequence>
<dbReference type="RefSeq" id="WP_089819866.1">
    <property type="nucleotide sequence ID" value="NZ_FORQ01000002.1"/>
</dbReference>
<reference evidence="2" key="1">
    <citation type="submission" date="2016-10" db="EMBL/GenBank/DDBJ databases">
        <authorList>
            <person name="Varghese N."/>
            <person name="Submissions S."/>
        </authorList>
    </citation>
    <scope>NUCLEOTIDE SEQUENCE [LARGE SCALE GENOMIC DNA]</scope>
    <source>
        <strain evidence="2">DSM 22251</strain>
    </source>
</reference>
<accession>A0A1I3MA78</accession>
<dbReference type="Proteomes" id="UP000242560">
    <property type="component" value="Unassembled WGS sequence"/>
</dbReference>
<gene>
    <name evidence="1" type="ORF">SAMN05421638_1617</name>
</gene>
<protein>
    <submittedName>
        <fullName evidence="1">Glycosyltransferase involved in cell wall bisynthesis</fullName>
    </submittedName>
</protein>